<dbReference type="EMBL" id="JBEDNZ010000013">
    <property type="protein sequence ID" value="KAL0830288.1"/>
    <property type="molecule type" value="Genomic_DNA"/>
</dbReference>
<dbReference type="InterPro" id="IPR036691">
    <property type="entry name" value="Endo/exonu/phosph_ase_sf"/>
</dbReference>
<name>A0ABD0SZN5_LOXSC</name>
<evidence type="ECO:0000259" key="1">
    <source>
        <dbReference type="PROSITE" id="PS50878"/>
    </source>
</evidence>
<feature type="domain" description="Reverse transcriptase" evidence="1">
    <location>
        <begin position="501"/>
        <end position="707"/>
    </location>
</feature>
<organism evidence="2 3">
    <name type="scientific">Loxostege sticticalis</name>
    <name type="common">Beet webworm moth</name>
    <dbReference type="NCBI Taxonomy" id="481309"/>
    <lineage>
        <taxon>Eukaryota</taxon>
        <taxon>Metazoa</taxon>
        <taxon>Ecdysozoa</taxon>
        <taxon>Arthropoda</taxon>
        <taxon>Hexapoda</taxon>
        <taxon>Insecta</taxon>
        <taxon>Pterygota</taxon>
        <taxon>Neoptera</taxon>
        <taxon>Endopterygota</taxon>
        <taxon>Lepidoptera</taxon>
        <taxon>Glossata</taxon>
        <taxon>Ditrysia</taxon>
        <taxon>Pyraloidea</taxon>
        <taxon>Crambidae</taxon>
        <taxon>Pyraustinae</taxon>
        <taxon>Loxostege</taxon>
    </lineage>
</organism>
<sequence length="707" mass="81798">MSDKLNEHNTTSYQITNNYDNLIINKQSLKFLYANTRSIVKPGKFDELRCVVESFQSTIHVIILTETWVKSDEEAKRFQIPGYTHYHQHRQDIIGGGVSIFVHNILKHSFVEELEKDENHFLWIHIDKFSLDIGAIYKPGRTNVTNFLETLSLQLHQRKRAVVLGDFNLDLLNPDSSVEDYKSTLLECGYSILNRISADYCTRETSKSKTILDHVSTDLKENKFHLAIVESSMSDHKQIFFEIKKYQPEPKQRIEYEALDYKKLYKTLEELNIEDTENKEYTRLEEKLLKSIENCRVKKVKIRNPPKQEWINKEIIKDINYKNILWQQHKRHPENKLAEDSFIKQRNLVANKIQRMKKDYYYKKFADYKLNPARMWKLINSLSNNKFREISIPPKLLIGGTLVTDTKEICECFNTFFSSIGAELAQKIPLQYHYSRIFTNSKVDNNDKILTAMAPASVDEVIKIINNLDPNTSSGIDNVNTKSIKCLKNLIAPELTQCLNSCLEQGIFPSSLKIAKVTPVYKSGSKTDPSNYRPISVLPVVSKIFEKIIYNRLETYLNSINFLYSKQYGFRPKSNTLSATVDLVTKIKNNIDEKRVALGIFIDLKKAFDTVSHKILLDKLYDIGITEKPLELLKSYLSDRYQIVKLADHKSNPKQITYGVPQGSILGPLLFLIYINNISTLELKGDLSLYADDTSLFYFGHSVESIN</sequence>
<evidence type="ECO:0000313" key="2">
    <source>
        <dbReference type="EMBL" id="KAL0830288.1"/>
    </source>
</evidence>
<dbReference type="Pfam" id="PF00078">
    <property type="entry name" value="RVT_1"/>
    <property type="match status" value="1"/>
</dbReference>
<dbReference type="SUPFAM" id="SSF56672">
    <property type="entry name" value="DNA/RNA polymerases"/>
    <property type="match status" value="1"/>
</dbReference>
<dbReference type="GO" id="GO:0071897">
    <property type="term" value="P:DNA biosynthetic process"/>
    <property type="evidence" value="ECO:0007669"/>
    <property type="project" value="UniProtKB-ARBA"/>
</dbReference>
<proteinExistence type="predicted"/>
<accession>A0ABD0SZN5</accession>
<gene>
    <name evidence="2" type="ORF">ABMA28_002488</name>
</gene>
<reference evidence="2 3" key="1">
    <citation type="submission" date="2024-06" db="EMBL/GenBank/DDBJ databases">
        <title>A chromosome-level genome assembly of beet webworm, Loxostege sticticalis.</title>
        <authorList>
            <person name="Zhang Y."/>
        </authorList>
    </citation>
    <scope>NUCLEOTIDE SEQUENCE [LARGE SCALE GENOMIC DNA]</scope>
    <source>
        <strain evidence="2">AQ028</strain>
        <tissue evidence="2">Male pupae</tissue>
    </source>
</reference>
<dbReference type="InterPro" id="IPR000477">
    <property type="entry name" value="RT_dom"/>
</dbReference>
<comment type="caution">
    <text evidence="2">The sequence shown here is derived from an EMBL/GenBank/DDBJ whole genome shotgun (WGS) entry which is preliminary data.</text>
</comment>
<dbReference type="PANTHER" id="PTHR47510">
    <property type="entry name" value="REVERSE TRANSCRIPTASE DOMAIN-CONTAINING PROTEIN"/>
    <property type="match status" value="1"/>
</dbReference>
<evidence type="ECO:0000313" key="3">
    <source>
        <dbReference type="Proteomes" id="UP001549921"/>
    </source>
</evidence>
<protein>
    <recommendedName>
        <fullName evidence="1">Reverse transcriptase domain-containing protein</fullName>
    </recommendedName>
</protein>
<dbReference type="Proteomes" id="UP001549921">
    <property type="component" value="Unassembled WGS sequence"/>
</dbReference>
<dbReference type="Gene3D" id="3.60.10.10">
    <property type="entry name" value="Endonuclease/exonuclease/phosphatase"/>
    <property type="match status" value="1"/>
</dbReference>
<dbReference type="CDD" id="cd01650">
    <property type="entry name" value="RT_nLTR_like"/>
    <property type="match status" value="1"/>
</dbReference>
<dbReference type="PANTHER" id="PTHR47510:SF3">
    <property type="entry name" value="ENDO_EXONUCLEASE_PHOSPHATASE DOMAIN-CONTAINING PROTEIN"/>
    <property type="match status" value="1"/>
</dbReference>
<dbReference type="SUPFAM" id="SSF56219">
    <property type="entry name" value="DNase I-like"/>
    <property type="match status" value="1"/>
</dbReference>
<dbReference type="InterPro" id="IPR043502">
    <property type="entry name" value="DNA/RNA_pol_sf"/>
</dbReference>
<dbReference type="AlphaFoldDB" id="A0ABD0SZN5"/>
<dbReference type="PROSITE" id="PS50878">
    <property type="entry name" value="RT_POL"/>
    <property type="match status" value="1"/>
</dbReference>